<sequence length="273" mass="29327">MNAKVTPSSRSSFPFLPCIISVALAILAGCYVNPVTGRSYTVLTSVGEEVRMGAQAFNGIKEEEKISRDPAANARVQRIAGRLAEVIGEAVPEANWEFVVFDSDTLNAFALPGGKVGVYTGLMALLDDDDELAAVIGHEIGHVVARHGGRRMSQGMIVGVIGAVGGAMVENTELFKQAYGGITNAAFVLPHSRKDEQEADLMGLHYAALAGYDPEAAVRVWQKMDAVSDHENAPPAWLSTHPTNAQRIADLSKAAPKYRETYLANKDRFADRS</sequence>
<dbReference type="AlphaFoldDB" id="A0A139SRS4"/>
<dbReference type="STRING" id="1548208.AXK12_02115"/>
<dbReference type="InterPro" id="IPR051156">
    <property type="entry name" value="Mito/Outer_Membr_Metalloprot"/>
</dbReference>
<dbReference type="Gene3D" id="3.30.2010.10">
    <property type="entry name" value="Metalloproteases ('zincins'), catalytic domain"/>
    <property type="match status" value="1"/>
</dbReference>
<dbReference type="GO" id="GO:0046872">
    <property type="term" value="F:metal ion binding"/>
    <property type="evidence" value="ECO:0007669"/>
    <property type="project" value="UniProtKB-KW"/>
</dbReference>
<keyword evidence="7" id="KW-0812">Transmembrane</keyword>
<organism evidence="9 10">
    <name type="scientific">Cephaloticoccus capnophilus</name>
    <dbReference type="NCBI Taxonomy" id="1548208"/>
    <lineage>
        <taxon>Bacteria</taxon>
        <taxon>Pseudomonadati</taxon>
        <taxon>Verrucomicrobiota</taxon>
        <taxon>Opitutia</taxon>
        <taxon>Opitutales</taxon>
        <taxon>Opitutaceae</taxon>
        <taxon>Cephaloticoccus</taxon>
    </lineage>
</organism>
<dbReference type="Pfam" id="PF01435">
    <property type="entry name" value="Peptidase_M48"/>
    <property type="match status" value="1"/>
</dbReference>
<proteinExistence type="inferred from homology"/>
<feature type="domain" description="Peptidase M48" evidence="8">
    <location>
        <begin position="70"/>
        <end position="254"/>
    </location>
</feature>
<keyword evidence="3 6" id="KW-0378">Hydrolase</keyword>
<dbReference type="GO" id="GO:0004222">
    <property type="term" value="F:metalloendopeptidase activity"/>
    <property type="evidence" value="ECO:0007669"/>
    <property type="project" value="InterPro"/>
</dbReference>
<gene>
    <name evidence="9" type="ORF">AXK12_02115</name>
</gene>
<name>A0A139SRS4_9BACT</name>
<accession>A0A139SRS4</accession>
<dbReference type="RefSeq" id="WP_068711012.1">
    <property type="nucleotide sequence ID" value="NZ_LSZP01000010.1"/>
</dbReference>
<reference evidence="9 10" key="1">
    <citation type="submission" date="2016-02" db="EMBL/GenBank/DDBJ databases">
        <authorList>
            <person name="Wen L."/>
            <person name="He K."/>
            <person name="Yang H."/>
        </authorList>
    </citation>
    <scope>NUCLEOTIDE SEQUENCE [LARGE SCALE GENOMIC DNA]</scope>
    <source>
        <strain evidence="9 10">CV41</strain>
    </source>
</reference>
<dbReference type="InterPro" id="IPR001915">
    <property type="entry name" value="Peptidase_M48"/>
</dbReference>
<keyword evidence="2" id="KW-0479">Metal-binding</keyword>
<evidence type="ECO:0000256" key="6">
    <source>
        <dbReference type="RuleBase" id="RU003983"/>
    </source>
</evidence>
<dbReference type="EMBL" id="LSZP01000010">
    <property type="protein sequence ID" value="KXU37232.1"/>
    <property type="molecule type" value="Genomic_DNA"/>
</dbReference>
<comment type="cofactor">
    <cofactor evidence="6">
        <name>Zn(2+)</name>
        <dbReference type="ChEBI" id="CHEBI:29105"/>
    </cofactor>
    <text evidence="6">Binds 1 zinc ion per subunit.</text>
</comment>
<keyword evidence="5 6" id="KW-0482">Metalloprotease</keyword>
<feature type="transmembrane region" description="Helical" evidence="7">
    <location>
        <begin position="12"/>
        <end position="32"/>
    </location>
</feature>
<keyword evidence="4 6" id="KW-0862">Zinc</keyword>
<evidence type="ECO:0000256" key="1">
    <source>
        <dbReference type="ARBA" id="ARBA00022670"/>
    </source>
</evidence>
<evidence type="ECO:0000259" key="8">
    <source>
        <dbReference type="Pfam" id="PF01435"/>
    </source>
</evidence>
<dbReference type="GO" id="GO:0051603">
    <property type="term" value="P:proteolysis involved in protein catabolic process"/>
    <property type="evidence" value="ECO:0007669"/>
    <property type="project" value="TreeGrafter"/>
</dbReference>
<dbReference type="PANTHER" id="PTHR22726:SF24">
    <property type="entry name" value="M48 FAMILY METALLOPEPTIDASE"/>
    <property type="match status" value="1"/>
</dbReference>
<dbReference type="CDD" id="cd07331">
    <property type="entry name" value="M48C_Oma1_like"/>
    <property type="match status" value="1"/>
</dbReference>
<keyword evidence="10" id="KW-1185">Reference proteome</keyword>
<evidence type="ECO:0000313" key="10">
    <source>
        <dbReference type="Proteomes" id="UP000071392"/>
    </source>
</evidence>
<evidence type="ECO:0000313" key="9">
    <source>
        <dbReference type="EMBL" id="KXU37232.1"/>
    </source>
</evidence>
<keyword evidence="7" id="KW-1133">Transmembrane helix</keyword>
<dbReference type="GO" id="GO:0016020">
    <property type="term" value="C:membrane"/>
    <property type="evidence" value="ECO:0007669"/>
    <property type="project" value="TreeGrafter"/>
</dbReference>
<protein>
    <recommendedName>
        <fullName evidence="8">Peptidase M48 domain-containing protein</fullName>
    </recommendedName>
</protein>
<dbReference type="Proteomes" id="UP000071392">
    <property type="component" value="Unassembled WGS sequence"/>
</dbReference>
<comment type="similarity">
    <text evidence="6">Belongs to the peptidase M48 family.</text>
</comment>
<evidence type="ECO:0000256" key="4">
    <source>
        <dbReference type="ARBA" id="ARBA00022833"/>
    </source>
</evidence>
<dbReference type="OrthoDB" id="9810445at2"/>
<dbReference type="PROSITE" id="PS51257">
    <property type="entry name" value="PROKAR_LIPOPROTEIN"/>
    <property type="match status" value="1"/>
</dbReference>
<keyword evidence="1 6" id="KW-0645">Protease</keyword>
<evidence type="ECO:0000256" key="5">
    <source>
        <dbReference type="ARBA" id="ARBA00023049"/>
    </source>
</evidence>
<comment type="caution">
    <text evidence="9">The sequence shown here is derived from an EMBL/GenBank/DDBJ whole genome shotgun (WGS) entry which is preliminary data.</text>
</comment>
<keyword evidence="7" id="KW-0472">Membrane</keyword>
<evidence type="ECO:0000256" key="7">
    <source>
        <dbReference type="SAM" id="Phobius"/>
    </source>
</evidence>
<dbReference type="PANTHER" id="PTHR22726">
    <property type="entry name" value="METALLOENDOPEPTIDASE OMA1"/>
    <property type="match status" value="1"/>
</dbReference>
<evidence type="ECO:0000256" key="2">
    <source>
        <dbReference type="ARBA" id="ARBA00022723"/>
    </source>
</evidence>
<evidence type="ECO:0000256" key="3">
    <source>
        <dbReference type="ARBA" id="ARBA00022801"/>
    </source>
</evidence>